<protein>
    <submittedName>
        <fullName evidence="1">Unnamed protein product</fullName>
    </submittedName>
</protein>
<dbReference type="AlphaFoldDB" id="A0AAN4YD26"/>
<sequence>MGLEMNIKIIKIQNLRRHRAGRMPRFRPWVRPVQHFSSWLGLHLPESPESPESPPSQLSQGAAVTAVAKATRAITERNCILIDDDFDVEEDEKCRSVLFFEKEDEAEKEAVCLMKKTMDSVGSQAVFIAALVQREARGISFAFCLLEPTYCYSRCRFLTLGHKSTIGGQTVAGKHATQ</sequence>
<proteinExistence type="predicted"/>
<reference evidence="1" key="1">
    <citation type="submission" date="2023-04" db="EMBL/GenBank/DDBJ databases">
        <title>Aspergillus oryzae NBRC 4228.</title>
        <authorList>
            <person name="Ichikawa N."/>
            <person name="Sato H."/>
            <person name="Tonouchi N."/>
        </authorList>
    </citation>
    <scope>NUCLEOTIDE SEQUENCE</scope>
    <source>
        <strain evidence="1">NBRC 4228</strain>
    </source>
</reference>
<organism evidence="1 2">
    <name type="scientific">Aspergillus oryzae</name>
    <name type="common">Yellow koji mold</name>
    <dbReference type="NCBI Taxonomy" id="5062"/>
    <lineage>
        <taxon>Eukaryota</taxon>
        <taxon>Fungi</taxon>
        <taxon>Dikarya</taxon>
        <taxon>Ascomycota</taxon>
        <taxon>Pezizomycotina</taxon>
        <taxon>Eurotiomycetes</taxon>
        <taxon>Eurotiomycetidae</taxon>
        <taxon>Eurotiales</taxon>
        <taxon>Aspergillaceae</taxon>
        <taxon>Aspergillus</taxon>
        <taxon>Aspergillus subgen. Circumdati</taxon>
    </lineage>
</organism>
<dbReference type="Proteomes" id="UP001165205">
    <property type="component" value="Unassembled WGS sequence"/>
</dbReference>
<name>A0AAN4YD26_ASPOZ</name>
<comment type="caution">
    <text evidence="1">The sequence shown here is derived from an EMBL/GenBank/DDBJ whole genome shotgun (WGS) entry which is preliminary data.</text>
</comment>
<gene>
    <name evidence="1" type="ORF">Aory04_000132600</name>
</gene>
<accession>A0AAN4YD26</accession>
<dbReference type="EMBL" id="BSYA01000008">
    <property type="protein sequence ID" value="GMG23998.1"/>
    <property type="molecule type" value="Genomic_DNA"/>
</dbReference>
<evidence type="ECO:0000313" key="2">
    <source>
        <dbReference type="Proteomes" id="UP001165205"/>
    </source>
</evidence>
<evidence type="ECO:0000313" key="1">
    <source>
        <dbReference type="EMBL" id="GMG23998.1"/>
    </source>
</evidence>